<dbReference type="Gene3D" id="3.30.530.20">
    <property type="match status" value="1"/>
</dbReference>
<dbReference type="InterPro" id="IPR052006">
    <property type="entry name" value="MLP-like"/>
</dbReference>
<dbReference type="Proteomes" id="UP000516437">
    <property type="component" value="Chromosome 7"/>
</dbReference>
<keyword evidence="5" id="KW-1185">Reference proteome</keyword>
<dbReference type="OrthoDB" id="1072116at2759"/>
<dbReference type="Pfam" id="PF00407">
    <property type="entry name" value="Bet_v_1"/>
    <property type="match status" value="1"/>
</dbReference>
<feature type="domain" description="Bet v I/Major latex protein" evidence="2">
    <location>
        <begin position="1"/>
        <end position="138"/>
    </location>
</feature>
<evidence type="ECO:0000313" key="5">
    <source>
        <dbReference type="Proteomes" id="UP000516437"/>
    </source>
</evidence>
<protein>
    <recommendedName>
        <fullName evidence="2">Bet v I/Major latex protein domain-containing protein</fullName>
    </recommendedName>
</protein>
<dbReference type="Proteomes" id="UP000516437">
    <property type="component" value="Chromosome 5"/>
</dbReference>
<dbReference type="CDD" id="cd07816">
    <property type="entry name" value="Bet_v1-like"/>
    <property type="match status" value="1"/>
</dbReference>
<dbReference type="EMBL" id="RXIC02000023">
    <property type="protein sequence ID" value="KAB1211911.1"/>
    <property type="molecule type" value="Genomic_DNA"/>
</dbReference>
<evidence type="ECO:0000313" key="3">
    <source>
        <dbReference type="EMBL" id="KAB1205749.1"/>
    </source>
</evidence>
<organism evidence="3 5">
    <name type="scientific">Morella rubra</name>
    <name type="common">Chinese bayberry</name>
    <dbReference type="NCBI Taxonomy" id="262757"/>
    <lineage>
        <taxon>Eukaryota</taxon>
        <taxon>Viridiplantae</taxon>
        <taxon>Streptophyta</taxon>
        <taxon>Embryophyta</taxon>
        <taxon>Tracheophyta</taxon>
        <taxon>Spermatophyta</taxon>
        <taxon>Magnoliopsida</taxon>
        <taxon>eudicotyledons</taxon>
        <taxon>Gunneridae</taxon>
        <taxon>Pentapetalae</taxon>
        <taxon>rosids</taxon>
        <taxon>fabids</taxon>
        <taxon>Fagales</taxon>
        <taxon>Myricaceae</taxon>
        <taxon>Morella</taxon>
    </lineage>
</organism>
<evidence type="ECO:0000313" key="4">
    <source>
        <dbReference type="EMBL" id="KAB1211911.1"/>
    </source>
</evidence>
<evidence type="ECO:0000259" key="2">
    <source>
        <dbReference type="SMART" id="SM01037"/>
    </source>
</evidence>
<reference evidence="3" key="1">
    <citation type="submission" date="2018-07" db="EMBL/GenBank/DDBJ databases">
        <authorList>
            <person name="Gao Z.-S."/>
            <person name="Jia H.-M."/>
            <person name="Jia H.-J."/>
            <person name="Cai Q.-L."/>
            <person name="Wang Y."/>
            <person name="Zhao H.-B."/>
        </authorList>
    </citation>
    <scope>NUCLEOTIDE SEQUENCE</scope>
    <source>
        <tissue evidence="3">Leaves</tissue>
    </source>
</reference>
<comment type="caution">
    <text evidence="3">The sequence shown here is derived from an EMBL/GenBank/DDBJ whole genome shotgun (WGS) entry which is preliminary data.</text>
</comment>
<name>A0A6A1UZD8_9ROSI</name>
<evidence type="ECO:0000256" key="1">
    <source>
        <dbReference type="ARBA" id="ARBA00038242"/>
    </source>
</evidence>
<dbReference type="GO" id="GO:0006952">
    <property type="term" value="P:defense response"/>
    <property type="evidence" value="ECO:0007669"/>
    <property type="project" value="InterPro"/>
</dbReference>
<dbReference type="InterPro" id="IPR000916">
    <property type="entry name" value="Bet_v_I/MLP"/>
</dbReference>
<dbReference type="SMART" id="SM01037">
    <property type="entry name" value="Bet_v_1"/>
    <property type="match status" value="1"/>
</dbReference>
<dbReference type="AlphaFoldDB" id="A0A6A1UZD8"/>
<sequence length="138" mass="15761">MEIQTEIKCSADSYYDIFRCKSHLIPKICPNLVKDIQVLSGDRKQWIYVAGNSETIQTAEYLDEENKSITYNVIGGEVAKYYNLFKSTAQVTPKGDHGSLVKWTIEYEKANEEVPAPNKYYDYVVNLTKSIEAHLLNA</sequence>
<comment type="similarity">
    <text evidence="1">Belongs to the MLP family.</text>
</comment>
<dbReference type="SUPFAM" id="SSF55961">
    <property type="entry name" value="Bet v1-like"/>
    <property type="match status" value="1"/>
</dbReference>
<gene>
    <name evidence="4" type="ORF">CJ030_MR5G000972</name>
    <name evidence="3" type="ORF">CJ030_MR7G028066</name>
</gene>
<dbReference type="PANTHER" id="PTHR31338:SF16">
    <property type="entry name" value="POLYKETIDE CYCLASE_DEHYDRASE AND LIPID TRANSPORT SUPERFAMILY PROTEIN"/>
    <property type="match status" value="1"/>
</dbReference>
<accession>A0A6A1UZD8</accession>
<dbReference type="InterPro" id="IPR023393">
    <property type="entry name" value="START-like_dom_sf"/>
</dbReference>
<dbReference type="PANTHER" id="PTHR31338">
    <property type="entry name" value="POLYKETIDE CYCLASE/DEHYDRASE AND LIPID TRANSPORT SUPERFAMILY PROTEIN"/>
    <property type="match status" value="1"/>
</dbReference>
<reference evidence="3 5" key="2">
    <citation type="journal article" date="2019" name="Plant Biotechnol. J.">
        <title>The red bayberry genome and genetic basis of sex determination.</title>
        <authorList>
            <person name="Jia H.M."/>
            <person name="Jia H.J."/>
            <person name="Cai Q.L."/>
            <person name="Wang Y."/>
            <person name="Zhao H.B."/>
            <person name="Yang W.F."/>
            <person name="Wang G.Y."/>
            <person name="Li Y.H."/>
            <person name="Zhan D.L."/>
            <person name="Shen Y.T."/>
            <person name="Niu Q.F."/>
            <person name="Chang L."/>
            <person name="Qiu J."/>
            <person name="Zhao L."/>
            <person name="Xie H.B."/>
            <person name="Fu W.Y."/>
            <person name="Jin J."/>
            <person name="Li X.W."/>
            <person name="Jiao Y."/>
            <person name="Zhou C.C."/>
            <person name="Tu T."/>
            <person name="Chai C.Y."/>
            <person name="Gao J.L."/>
            <person name="Fan L.J."/>
            <person name="van de Weg E."/>
            <person name="Wang J.Y."/>
            <person name="Gao Z.S."/>
        </authorList>
    </citation>
    <scope>NUCLEOTIDE SEQUENCE [LARGE SCALE GENOMIC DNA]</scope>
    <source>
        <tissue evidence="3">Leaves</tissue>
    </source>
</reference>
<reference evidence="3" key="3">
    <citation type="submission" date="2019-09" db="EMBL/GenBank/DDBJ databases">
        <authorList>
            <person name="Gao Z."/>
        </authorList>
    </citation>
    <scope>NUCLEOTIDE SEQUENCE</scope>
    <source>
        <tissue evidence="3">Leaves</tissue>
    </source>
</reference>
<dbReference type="EMBL" id="RXIC02000025">
    <property type="protein sequence ID" value="KAB1205749.1"/>
    <property type="molecule type" value="Genomic_DNA"/>
</dbReference>
<proteinExistence type="inferred from homology"/>